<evidence type="ECO:0000313" key="8">
    <source>
        <dbReference type="EMBL" id="POW12378.1"/>
    </source>
</evidence>
<feature type="coiled-coil region" evidence="5">
    <location>
        <begin position="428"/>
        <end position="455"/>
    </location>
</feature>
<organism evidence="8 9">
    <name type="scientific">Puccinia striiformis</name>
    <dbReference type="NCBI Taxonomy" id="27350"/>
    <lineage>
        <taxon>Eukaryota</taxon>
        <taxon>Fungi</taxon>
        <taxon>Dikarya</taxon>
        <taxon>Basidiomycota</taxon>
        <taxon>Pucciniomycotina</taxon>
        <taxon>Pucciniomycetes</taxon>
        <taxon>Pucciniales</taxon>
        <taxon>Pucciniaceae</taxon>
        <taxon>Puccinia</taxon>
    </lineage>
</organism>
<evidence type="ECO:0000256" key="1">
    <source>
        <dbReference type="ARBA" id="ARBA00004141"/>
    </source>
</evidence>
<evidence type="ECO:0000256" key="2">
    <source>
        <dbReference type="ARBA" id="ARBA00022692"/>
    </source>
</evidence>
<dbReference type="GO" id="GO:0016020">
    <property type="term" value="C:membrane"/>
    <property type="evidence" value="ECO:0007669"/>
    <property type="project" value="UniProtKB-SubCell"/>
</dbReference>
<feature type="compositionally biased region" description="Polar residues" evidence="6">
    <location>
        <begin position="1"/>
        <end position="17"/>
    </location>
</feature>
<feature type="compositionally biased region" description="Polar residues" evidence="6">
    <location>
        <begin position="25"/>
        <end position="38"/>
    </location>
</feature>
<evidence type="ECO:0000256" key="7">
    <source>
        <dbReference type="SAM" id="Phobius"/>
    </source>
</evidence>
<reference evidence="8 9" key="1">
    <citation type="submission" date="2017-12" db="EMBL/GenBank/DDBJ databases">
        <title>Gene loss provides genomic basis for host adaptation in cereal stripe rust fungi.</title>
        <authorList>
            <person name="Xia C."/>
        </authorList>
    </citation>
    <scope>NUCLEOTIDE SEQUENCE [LARGE SCALE GENOMIC DNA]</scope>
    <source>
        <strain evidence="8 9">93TX-2</strain>
    </source>
</reference>
<comment type="subcellular location">
    <subcellularLocation>
        <location evidence="1">Membrane</location>
        <topology evidence="1">Multi-pass membrane protein</topology>
    </subcellularLocation>
</comment>
<feature type="compositionally biased region" description="Low complexity" evidence="6">
    <location>
        <begin position="73"/>
        <end position="92"/>
    </location>
</feature>
<evidence type="ECO:0000256" key="3">
    <source>
        <dbReference type="ARBA" id="ARBA00022989"/>
    </source>
</evidence>
<keyword evidence="5" id="KW-0175">Coiled coil</keyword>
<evidence type="ECO:0000313" key="9">
    <source>
        <dbReference type="Proteomes" id="UP000238274"/>
    </source>
</evidence>
<evidence type="ECO:0000256" key="5">
    <source>
        <dbReference type="SAM" id="Coils"/>
    </source>
</evidence>
<evidence type="ECO:0000256" key="6">
    <source>
        <dbReference type="SAM" id="MobiDB-lite"/>
    </source>
</evidence>
<sequence length="583" mass="64818">MAYNQSPRSSEAAQQRLLNFGKLRMSTTNSTNQNQSPSKPQPAAATNEEKRTSLLQGFPDDFPHRSTSNNPLTTATSSADATSSVTPSTSSALMFHGSTTKSKPSSIELDRKSSSTKNYSEIQSAVFKPLKDKAQPQKPEARTCWICYDDEEEEQQEPNQNLQQTRSHRRKPRWVKACRCSLVAHEMLAHLDYHISTNSPNTRLDFLSTFDTSQMSPMCSNLPNRPTASPLLSILHRLKRPYNASMSWSALGCVVLGIGVSASSYGLWASRCFLGPVRWNRWVSNTRHGGGGLSFMKFFQLSLVGPILILSRTKQLDSVLPFLPISLILSNFHPLGLDSEFNDTVHHHLADPHPLRLEHIFPPEPGLTLCLIPWMRIGWSFVWSRISNSILRREYLGMSYQYPIGVGLGLAGQAQAAAGADGIRVGVENEARAGRERVNEENEEAENQANVAQAAPAAELVLDYSSFRTIIRVGMEALILPGAASLVGTLLLVLSRNRPWLRTLLGLKITSSFLAHQPMFYQQQSSSGTSFLSSLKTSVDDPVWWRNTIAGALIIVCKDILSLTEKVLKLRKLKYRRIIDVIM</sequence>
<feature type="region of interest" description="Disordered" evidence="6">
    <location>
        <begin position="1"/>
        <end position="115"/>
    </location>
</feature>
<dbReference type="EMBL" id="PKSM01000104">
    <property type="protein sequence ID" value="POW12378.1"/>
    <property type="molecule type" value="Genomic_DNA"/>
</dbReference>
<evidence type="ECO:0000256" key="4">
    <source>
        <dbReference type="ARBA" id="ARBA00023136"/>
    </source>
</evidence>
<proteinExistence type="predicted"/>
<protein>
    <recommendedName>
        <fullName evidence="10">RING-CH-type domain-containing protein</fullName>
    </recommendedName>
</protein>
<keyword evidence="2 7" id="KW-0812">Transmembrane</keyword>
<dbReference type="Proteomes" id="UP000238274">
    <property type="component" value="Unassembled WGS sequence"/>
</dbReference>
<dbReference type="PANTHER" id="PTHR46283">
    <property type="entry name" value="E3 UBIQUITIN-PROTEIN LIGASE MARCH5"/>
    <property type="match status" value="1"/>
</dbReference>
<evidence type="ECO:0008006" key="10">
    <source>
        <dbReference type="Google" id="ProtNLM"/>
    </source>
</evidence>
<dbReference type="VEuPathDB" id="FungiDB:PSHT_08096"/>
<keyword evidence="3 7" id="KW-1133">Transmembrane helix</keyword>
<feature type="transmembrane region" description="Helical" evidence="7">
    <location>
        <begin position="246"/>
        <end position="268"/>
    </location>
</feature>
<reference evidence="9" key="2">
    <citation type="journal article" date="2018" name="BMC Genomics">
        <title>Genomic insights into host adaptation between the wheat stripe rust pathogen (Puccinia striiformis f. sp. tritici) and the barley stripe rust pathogen (Puccinia striiformis f. sp. hordei).</title>
        <authorList>
            <person name="Xia C."/>
            <person name="Wang M."/>
            <person name="Yin C."/>
            <person name="Cornejo O.E."/>
            <person name="Hulbert S.H."/>
            <person name="Chen X."/>
        </authorList>
    </citation>
    <scope>NUCLEOTIDE SEQUENCE [LARGE SCALE GENOMIC DNA]</scope>
    <source>
        <strain evidence="9">93TX-2</strain>
    </source>
</reference>
<feature type="transmembrane region" description="Helical" evidence="7">
    <location>
        <begin position="477"/>
        <end position="495"/>
    </location>
</feature>
<keyword evidence="4 7" id="KW-0472">Membrane</keyword>
<gene>
    <name evidence="8" type="ORF">PSHT_08096</name>
</gene>
<reference evidence="9" key="3">
    <citation type="journal article" date="2018" name="Mol. Plant Microbe Interact.">
        <title>Genome sequence resources for the wheat stripe rust pathogen (Puccinia striiformis f. sp. tritici) and the barley stripe rust pathogen (Puccinia striiformis f. sp. hordei).</title>
        <authorList>
            <person name="Xia C."/>
            <person name="Wang M."/>
            <person name="Yin C."/>
            <person name="Cornejo O.E."/>
            <person name="Hulbert S.H."/>
            <person name="Chen X."/>
        </authorList>
    </citation>
    <scope>NUCLEOTIDE SEQUENCE [LARGE SCALE GENOMIC DNA]</scope>
    <source>
        <strain evidence="9">93TX-2</strain>
    </source>
</reference>
<comment type="caution">
    <text evidence="8">The sequence shown here is derived from an EMBL/GenBank/DDBJ whole genome shotgun (WGS) entry which is preliminary data.</text>
</comment>
<name>A0A2S4VSA0_9BASI</name>
<dbReference type="AlphaFoldDB" id="A0A2S4VSA0"/>
<dbReference type="VEuPathDB" id="FungiDB:PSTT_13066"/>
<keyword evidence="9" id="KW-1185">Reference proteome</keyword>
<dbReference type="OrthoDB" id="5817083at2759"/>
<accession>A0A2S4VSA0</accession>